<keyword evidence="1" id="KW-0472">Membrane</keyword>
<dbReference type="RefSeq" id="WP_186996439.1">
    <property type="nucleotide sequence ID" value="NZ_JACOQK010000001.1"/>
</dbReference>
<keyword evidence="2" id="KW-0732">Signal</keyword>
<accession>A0ABR7IR57</accession>
<evidence type="ECO:0000313" key="4">
    <source>
        <dbReference type="Proteomes" id="UP000649151"/>
    </source>
</evidence>
<sequence length="236" mass="27172">MNRIISCFILLLGLLFIFPSTAFAFQSNLKTSEISQKNQDKIWNNLDLHISTEKPEKKPIPDWFAVSENGWIAISSLGDPNAISVYNQNGEFQCIIYIDTNTDVKLDWKKNNLVLIFGITTIMVEIDLQGKLIDMVYLLTNDDETDQYYYEYLTRETQVVNGVTYRLQNSSKILDRMLFVDKNQLVKINPDGEEIILYDATIEQKSFFYIKVVIIITILGVCAITFIPKLIKLCKS</sequence>
<organism evidence="3 4">
    <name type="scientific">Clostridium facile</name>
    <dbReference type="NCBI Taxonomy" id="2763035"/>
    <lineage>
        <taxon>Bacteria</taxon>
        <taxon>Bacillati</taxon>
        <taxon>Bacillota</taxon>
        <taxon>Clostridia</taxon>
        <taxon>Eubacteriales</taxon>
        <taxon>Clostridiaceae</taxon>
        <taxon>Clostridium</taxon>
    </lineage>
</organism>
<protein>
    <submittedName>
        <fullName evidence="3">Uncharacterized protein</fullName>
    </submittedName>
</protein>
<gene>
    <name evidence="3" type="ORF">H8Z77_05685</name>
</gene>
<keyword evidence="1" id="KW-0812">Transmembrane</keyword>
<comment type="caution">
    <text evidence="3">The sequence shown here is derived from an EMBL/GenBank/DDBJ whole genome shotgun (WGS) entry which is preliminary data.</text>
</comment>
<proteinExistence type="predicted"/>
<evidence type="ECO:0000256" key="2">
    <source>
        <dbReference type="SAM" id="SignalP"/>
    </source>
</evidence>
<feature type="chain" id="PRO_5045203220" evidence="2">
    <location>
        <begin position="25"/>
        <end position="236"/>
    </location>
</feature>
<reference evidence="3 4" key="1">
    <citation type="submission" date="2020-08" db="EMBL/GenBank/DDBJ databases">
        <title>Genome public.</title>
        <authorList>
            <person name="Liu C."/>
            <person name="Sun Q."/>
        </authorList>
    </citation>
    <scope>NUCLEOTIDE SEQUENCE [LARGE SCALE GENOMIC DNA]</scope>
    <source>
        <strain evidence="3 4">NSJ-27</strain>
    </source>
</reference>
<evidence type="ECO:0000256" key="1">
    <source>
        <dbReference type="SAM" id="Phobius"/>
    </source>
</evidence>
<feature type="transmembrane region" description="Helical" evidence="1">
    <location>
        <begin position="207"/>
        <end position="227"/>
    </location>
</feature>
<keyword evidence="1" id="KW-1133">Transmembrane helix</keyword>
<name>A0ABR7IR57_9CLOT</name>
<evidence type="ECO:0000313" key="3">
    <source>
        <dbReference type="EMBL" id="MBC5787514.1"/>
    </source>
</evidence>
<feature type="signal peptide" evidence="2">
    <location>
        <begin position="1"/>
        <end position="24"/>
    </location>
</feature>
<dbReference type="EMBL" id="JACOQK010000001">
    <property type="protein sequence ID" value="MBC5787514.1"/>
    <property type="molecule type" value="Genomic_DNA"/>
</dbReference>
<keyword evidence="4" id="KW-1185">Reference proteome</keyword>
<dbReference type="Proteomes" id="UP000649151">
    <property type="component" value="Unassembled WGS sequence"/>
</dbReference>